<dbReference type="Pfam" id="PF11193">
    <property type="entry name" value="DUF2812"/>
    <property type="match status" value="1"/>
</dbReference>
<keyword evidence="1" id="KW-0472">Membrane</keyword>
<keyword evidence="1" id="KW-0812">Transmembrane</keyword>
<name>A0ABT9Z0W3_9BACI</name>
<gene>
    <name evidence="2" type="ORF">J2S02_002242</name>
</gene>
<dbReference type="InterPro" id="IPR021359">
    <property type="entry name" value="DUF2812"/>
</dbReference>
<reference evidence="2 3" key="1">
    <citation type="submission" date="2023-07" db="EMBL/GenBank/DDBJ databases">
        <title>Genomic Encyclopedia of Type Strains, Phase IV (KMG-IV): sequencing the most valuable type-strain genomes for metagenomic binning, comparative biology and taxonomic classification.</title>
        <authorList>
            <person name="Goeker M."/>
        </authorList>
    </citation>
    <scope>NUCLEOTIDE SEQUENCE [LARGE SCALE GENOMIC DNA]</scope>
    <source>
        <strain evidence="2 3">DSM 17723</strain>
    </source>
</reference>
<feature type="transmembrane region" description="Helical" evidence="1">
    <location>
        <begin position="130"/>
        <end position="149"/>
    </location>
</feature>
<dbReference type="EMBL" id="JAUSTZ010000003">
    <property type="protein sequence ID" value="MDQ0225898.1"/>
    <property type="molecule type" value="Genomic_DNA"/>
</dbReference>
<evidence type="ECO:0008006" key="4">
    <source>
        <dbReference type="Google" id="ProtNLM"/>
    </source>
</evidence>
<dbReference type="RefSeq" id="WP_174880302.1">
    <property type="nucleotide sequence ID" value="NZ_CADEPK010000142.1"/>
</dbReference>
<sequence>MLTPNSIKKISKKFSSFTEEEHWLQQMLLEGWILKTYNSEDDVSEYTYRFEPIHNEEQKNRIYKIDFRSFNRKKDYLEFCEIFEDAGWTSLSNHWMSKHIFYTDDPQSHGMIFSDIESYREREKRKMKDNLLFICLSIIASAILFVLYITFERSSFMGVSLLSLAYCGKHVIDYYKHRKMYKILE</sequence>
<dbReference type="Proteomes" id="UP001232245">
    <property type="component" value="Unassembled WGS sequence"/>
</dbReference>
<evidence type="ECO:0000313" key="2">
    <source>
        <dbReference type="EMBL" id="MDQ0225898.1"/>
    </source>
</evidence>
<evidence type="ECO:0000256" key="1">
    <source>
        <dbReference type="SAM" id="Phobius"/>
    </source>
</evidence>
<keyword evidence="1" id="KW-1133">Transmembrane helix</keyword>
<organism evidence="2 3">
    <name type="scientific">Metabacillus niabensis</name>
    <dbReference type="NCBI Taxonomy" id="324854"/>
    <lineage>
        <taxon>Bacteria</taxon>
        <taxon>Bacillati</taxon>
        <taxon>Bacillota</taxon>
        <taxon>Bacilli</taxon>
        <taxon>Bacillales</taxon>
        <taxon>Bacillaceae</taxon>
        <taxon>Metabacillus</taxon>
    </lineage>
</organism>
<evidence type="ECO:0000313" key="3">
    <source>
        <dbReference type="Proteomes" id="UP001232245"/>
    </source>
</evidence>
<protein>
    <recommendedName>
        <fullName evidence="4">DUF2812 domain-containing protein</fullName>
    </recommendedName>
</protein>
<comment type="caution">
    <text evidence="2">The sequence shown here is derived from an EMBL/GenBank/DDBJ whole genome shotgun (WGS) entry which is preliminary data.</text>
</comment>
<accession>A0ABT9Z0W3</accession>
<proteinExistence type="predicted"/>
<keyword evidence="3" id="KW-1185">Reference proteome</keyword>